<organism evidence="1 2">
    <name type="scientific">Testicularia cyperi</name>
    <dbReference type="NCBI Taxonomy" id="1882483"/>
    <lineage>
        <taxon>Eukaryota</taxon>
        <taxon>Fungi</taxon>
        <taxon>Dikarya</taxon>
        <taxon>Basidiomycota</taxon>
        <taxon>Ustilaginomycotina</taxon>
        <taxon>Ustilaginomycetes</taxon>
        <taxon>Ustilaginales</taxon>
        <taxon>Anthracoideaceae</taxon>
        <taxon>Testicularia</taxon>
    </lineage>
</organism>
<dbReference type="InParanoid" id="A0A317XMQ8"/>
<gene>
    <name evidence="1" type="ORF">BCV70DRAFT_117279</name>
</gene>
<evidence type="ECO:0000313" key="2">
    <source>
        <dbReference type="Proteomes" id="UP000246740"/>
    </source>
</evidence>
<sequence>MCDSWDPRPTLAFGMYYASTAIYSGISIPDNINTRNCRFCIWKKHLSAYSTGCFGSTRLHAVTRLALVHNPAWPGLHGPSSPPRSEYLQLL</sequence>
<name>A0A317XMQ8_9BASI</name>
<reference evidence="1 2" key="1">
    <citation type="journal article" date="2018" name="Mol. Biol. Evol.">
        <title>Broad Genomic Sampling Reveals a Smut Pathogenic Ancestry of the Fungal Clade Ustilaginomycotina.</title>
        <authorList>
            <person name="Kijpornyongpan T."/>
            <person name="Mondo S.J."/>
            <person name="Barry K."/>
            <person name="Sandor L."/>
            <person name="Lee J."/>
            <person name="Lipzen A."/>
            <person name="Pangilinan J."/>
            <person name="LaButti K."/>
            <person name="Hainaut M."/>
            <person name="Henrissat B."/>
            <person name="Grigoriev I.V."/>
            <person name="Spatafora J.W."/>
            <person name="Aime M.C."/>
        </authorList>
    </citation>
    <scope>NUCLEOTIDE SEQUENCE [LARGE SCALE GENOMIC DNA]</scope>
    <source>
        <strain evidence="1 2">MCA 3645</strain>
    </source>
</reference>
<dbReference type="Proteomes" id="UP000246740">
    <property type="component" value="Unassembled WGS sequence"/>
</dbReference>
<evidence type="ECO:0000313" key="1">
    <source>
        <dbReference type="EMBL" id="PWY99361.1"/>
    </source>
</evidence>
<protein>
    <submittedName>
        <fullName evidence="1">Uncharacterized protein</fullName>
    </submittedName>
</protein>
<dbReference type="AlphaFoldDB" id="A0A317XMQ8"/>
<keyword evidence="2" id="KW-1185">Reference proteome</keyword>
<proteinExistence type="predicted"/>
<dbReference type="EMBL" id="KZ819195">
    <property type="protein sequence ID" value="PWY99361.1"/>
    <property type="molecule type" value="Genomic_DNA"/>
</dbReference>
<accession>A0A317XMQ8</accession>